<feature type="coiled-coil region" evidence="1">
    <location>
        <begin position="1305"/>
        <end position="1404"/>
    </location>
</feature>
<feature type="region of interest" description="Disordered" evidence="2">
    <location>
        <begin position="1"/>
        <end position="27"/>
    </location>
</feature>
<evidence type="ECO:0000313" key="3">
    <source>
        <dbReference type="EMBL" id="KAK8875781.1"/>
    </source>
</evidence>
<evidence type="ECO:0000313" key="4">
    <source>
        <dbReference type="Proteomes" id="UP001470230"/>
    </source>
</evidence>
<feature type="compositionally biased region" description="Basic and acidic residues" evidence="2">
    <location>
        <begin position="661"/>
        <end position="697"/>
    </location>
</feature>
<feature type="compositionally biased region" description="Low complexity" evidence="2">
    <location>
        <begin position="769"/>
        <end position="788"/>
    </location>
</feature>
<feature type="compositionally biased region" description="Low complexity" evidence="2">
    <location>
        <begin position="856"/>
        <end position="867"/>
    </location>
</feature>
<reference evidence="3 4" key="1">
    <citation type="submission" date="2024-04" db="EMBL/GenBank/DDBJ databases">
        <title>Tritrichomonas musculus Genome.</title>
        <authorList>
            <person name="Alves-Ferreira E."/>
            <person name="Grigg M."/>
            <person name="Lorenzi H."/>
            <person name="Galac M."/>
        </authorList>
    </citation>
    <scope>NUCLEOTIDE SEQUENCE [LARGE SCALE GENOMIC DNA]</scope>
    <source>
        <strain evidence="3 4">EAF2021</strain>
    </source>
</reference>
<feature type="coiled-coil region" evidence="1">
    <location>
        <begin position="1064"/>
        <end position="1132"/>
    </location>
</feature>
<comment type="caution">
    <text evidence="3">The sequence shown here is derived from an EMBL/GenBank/DDBJ whole genome shotgun (WGS) entry which is preliminary data.</text>
</comment>
<accession>A0ABR2JDE6</accession>
<feature type="compositionally biased region" description="Basic and acidic residues" evidence="2">
    <location>
        <begin position="750"/>
        <end position="764"/>
    </location>
</feature>
<feature type="compositionally biased region" description="Low complexity" evidence="2">
    <location>
        <begin position="479"/>
        <end position="493"/>
    </location>
</feature>
<proteinExistence type="predicted"/>
<feature type="compositionally biased region" description="Polar residues" evidence="2">
    <location>
        <begin position="740"/>
        <end position="749"/>
    </location>
</feature>
<feature type="compositionally biased region" description="Basic and acidic residues" evidence="2">
    <location>
        <begin position="871"/>
        <end position="885"/>
    </location>
</feature>
<keyword evidence="1" id="KW-0175">Coiled coil</keyword>
<feature type="region of interest" description="Disordered" evidence="2">
    <location>
        <begin position="443"/>
        <end position="494"/>
    </location>
</feature>
<feature type="compositionally biased region" description="Polar residues" evidence="2">
    <location>
        <begin position="575"/>
        <end position="598"/>
    </location>
</feature>
<keyword evidence="4" id="KW-1185">Reference proteome</keyword>
<feature type="compositionally biased region" description="Polar residues" evidence="2">
    <location>
        <begin position="939"/>
        <end position="950"/>
    </location>
</feature>
<gene>
    <name evidence="3" type="ORF">M9Y10_005956</name>
</gene>
<dbReference type="EMBL" id="JAPFFF010000012">
    <property type="protein sequence ID" value="KAK8875781.1"/>
    <property type="molecule type" value="Genomic_DNA"/>
</dbReference>
<dbReference type="Proteomes" id="UP001470230">
    <property type="component" value="Unassembled WGS sequence"/>
</dbReference>
<feature type="compositionally biased region" description="Acidic residues" evidence="2">
    <location>
        <begin position="821"/>
        <end position="855"/>
    </location>
</feature>
<protein>
    <submittedName>
        <fullName evidence="3">Uncharacterized protein</fullName>
    </submittedName>
</protein>
<feature type="region of interest" description="Disordered" evidence="2">
    <location>
        <begin position="1160"/>
        <end position="1184"/>
    </location>
</feature>
<organism evidence="3 4">
    <name type="scientific">Tritrichomonas musculus</name>
    <dbReference type="NCBI Taxonomy" id="1915356"/>
    <lineage>
        <taxon>Eukaryota</taxon>
        <taxon>Metamonada</taxon>
        <taxon>Parabasalia</taxon>
        <taxon>Tritrichomonadida</taxon>
        <taxon>Tritrichomonadidae</taxon>
        <taxon>Tritrichomonas</taxon>
    </lineage>
</organism>
<feature type="compositionally biased region" description="Acidic residues" evidence="2">
    <location>
        <begin position="650"/>
        <end position="660"/>
    </location>
</feature>
<feature type="region of interest" description="Disordered" evidence="2">
    <location>
        <begin position="525"/>
        <end position="553"/>
    </location>
</feature>
<feature type="compositionally biased region" description="Polar residues" evidence="2">
    <location>
        <begin position="444"/>
        <end position="458"/>
    </location>
</feature>
<feature type="compositionally biased region" description="Polar residues" evidence="2">
    <location>
        <begin position="9"/>
        <end position="19"/>
    </location>
</feature>
<feature type="compositionally biased region" description="Acidic residues" evidence="2">
    <location>
        <begin position="953"/>
        <end position="964"/>
    </location>
</feature>
<feature type="compositionally biased region" description="Basic and acidic residues" evidence="2">
    <location>
        <begin position="905"/>
        <end position="926"/>
    </location>
</feature>
<evidence type="ECO:0000256" key="2">
    <source>
        <dbReference type="SAM" id="MobiDB-lite"/>
    </source>
</evidence>
<feature type="compositionally biased region" description="Polar residues" evidence="2">
    <location>
        <begin position="1171"/>
        <end position="1183"/>
    </location>
</feature>
<feature type="region of interest" description="Disordered" evidence="2">
    <location>
        <begin position="99"/>
        <end position="118"/>
    </location>
</feature>
<sequence>MEKYIPSSLGRSRQTSPSKPFSDPRTKQLRDTLAHLREENQNYQKEKRILNQSIKEISTDNQKLELAIADRLKEIEKLKRNNKLVENELKSIQSNNIKEKADYEDSEKSYNEKKEDKRSVTNISRRLNVFREMATNYKSANRKLEKIKDIQKYENLFHRLIKINQELTNQAQILLNGNKNSNFAVSYCRSPAQARSNNSYRIDSSLNKSNCNKVENTEDIFFNIDDSSRRSSSRSPTSNTLKKKSISNIYIGLLTGLGQKLKQNYRVIQAIPKSSNFLTSTGVTSHSSLRPSFFNQDNNSTTSPKSQMNFGSFLFKCNDNINDDFNFGINDERYTKANIDKLIRDKERELRMNYDFRDLEILIQRFERFKEGNQKRALARAKKNKAQLRMAGKVNDVNINENEIDNDKVHADLNDYYSEENEANPPIKDDKTKIVNNKKIVFDNTHNTPDCNSKNVSESSKRQIRFSTDRTVSSPTIASNNSSSKKNIFNNPSVPLKKQLLKKNSPKLEKDKPAQIINECRNILQNLSSKPPPDSTNFPPTMEISLQGDSSGDASVDLQSIVQNIAQVVSGMQVSNVPENDNQPTNADEPSTPTATTKSETDEAETDAVKSPKFLLSPSQNESDGPLISMTSGTRPPQEQPEKMQQLTLEIEEEEEDVENEPEKDIHTTDTKGKSDDKEKIKEANENNSDDDKFKIEDSDDDIITIDSKSSNKDKESNAEKIDDMNKSSSDIRLDDTDDSIPNVNSITVKNDDINKSSSDIKLDDIDDSTSNVNSSVRKNSSIKVSSSDLKIEDTEDSSPLSKLTDNTSDIKSQNNNENTENNDENTENNDENTENNDENTENNDENTENNDENTENNNENTENNNENNEDENKNGEDINDNIDKDNEDENNDEINNQIVTNDDENSKNVKENSNEENNDDSKMGSDHSIGGASFRARLSSSRVTPTSAPLNIEEEESEYDDEPMLFTPRPPEEEPKPMNESPPPKIGRRVVIATPSPKSEPKVDDTTPSPQKVPEDKNYSDDEDDEINAGNESYPGYNQLKSGGKFSFSQHCFKNSMATRISRASLIASVNDLNCQVERLRGEIQMLENKLQLNDFERGIEAENKRRQQLNEEYEMEQERKKQREIELKNKRYTIFRNVDNYYIGMKRDELNFNQFKKDQASNKRKKSTATENDNIKQSGGNNIDIFYDNQNDVNNDIIDNDYYIDYVNYVRNDAAVNFDLKSTQTSVTKQDIEKIEKIQNLGLQLLKINQENDRLRKKYEIEKKKSKAASYIEVANKLKSSIENRRQIMRDGVFESIKYRDHLDKLQTKLNDEISKNELIREKTERILQRPKQSVTAMVRTINDLKSAESAIKRKMNSLRIEEENIDSKLSEIQQIRNDDEIIEKKQEIKALKNNFKRNSEDNLSPVVELGEIERFKKMLDKTNKKIILLKQSEVDFDSKINNDLNELYKLASGVPSKYFKSSGANQNGNIVSSLSSNSNANAASDSNNLIFMPPIVSQFDQQNYSLNII</sequence>
<feature type="compositionally biased region" description="Polar residues" evidence="2">
    <location>
        <begin position="617"/>
        <end position="648"/>
    </location>
</feature>
<feature type="compositionally biased region" description="Basic and acidic residues" evidence="2">
    <location>
        <begin position="710"/>
        <end position="735"/>
    </location>
</feature>
<name>A0ABR2JDE6_9EUKA</name>
<feature type="region of interest" description="Disordered" evidence="2">
    <location>
        <begin position="575"/>
        <end position="1039"/>
    </location>
</feature>
<feature type="compositionally biased region" description="Polar residues" evidence="2">
    <location>
        <begin position="465"/>
        <end position="478"/>
    </location>
</feature>
<feature type="coiled-coil region" evidence="1">
    <location>
        <begin position="1240"/>
        <end position="1267"/>
    </location>
</feature>
<feature type="compositionally biased region" description="Polar residues" evidence="2">
    <location>
        <begin position="525"/>
        <end position="539"/>
    </location>
</feature>
<feature type="compositionally biased region" description="Polar residues" evidence="2">
    <location>
        <begin position="798"/>
        <end position="814"/>
    </location>
</feature>
<evidence type="ECO:0000256" key="1">
    <source>
        <dbReference type="SAM" id="Coils"/>
    </source>
</evidence>